<dbReference type="Pfam" id="PF00082">
    <property type="entry name" value="Peptidase_S8"/>
    <property type="match status" value="1"/>
</dbReference>
<dbReference type="Proteomes" id="UP000446768">
    <property type="component" value="Unassembled WGS sequence"/>
</dbReference>
<dbReference type="InterPro" id="IPR000209">
    <property type="entry name" value="Peptidase_S8/S53_dom"/>
</dbReference>
<dbReference type="GO" id="GO:0004252">
    <property type="term" value="F:serine-type endopeptidase activity"/>
    <property type="evidence" value="ECO:0007669"/>
    <property type="project" value="InterPro"/>
</dbReference>
<dbReference type="EMBL" id="WKJJ01000002">
    <property type="protein sequence ID" value="MRV70674.1"/>
    <property type="molecule type" value="Genomic_DNA"/>
</dbReference>
<sequence length="738" mass="80672">MAATNIILGYGETLTTKHDLARSGGEKSYPYQIAEQRQWLEPQLQWLRDVNETVRPEAKPRGEAVAKFTLHPTFLAKSHHPQALLTAAGLRCIGSRAAYVRPRKGMPAGAAPAETLFTAMLYVAGRDDAYAKLEQMLLSQKTAATHQKALCRFEQMLPFMPGDKNFVKQEGEALARLEVVLHASAHDTDIHTAFLSYVKLLGGKSDLSQALTVSGLTFVPVTLPVDKAVQLGAFQFVRVVRAMPSLRIGGREMRSSSVQVPALPTETALDPRIKVAVFDGGLGHTDLGRWVSEEVLEGAESTSAAYLNHGNGVTSTLLFGPIAEGAPAFPRPYANAVHYRCISPALQVQDGVPDIDLYAVLKNIDQVLKNNTFDFINFSVGPYMPIVDEEIHPWTALLDSHFANGNTLAAIAVGNDGDKEWPDARVQPPSDMVNAIAVGACNTTGSCWERAPYSSYGPGRSPGMVKPDGVTFGGSAEQPFVIYNALSGQYAHTSGTSFSSPALLRVGIGLKASLNFPLNMLAVRALLAHHAHRPKTMSMSHVGHGRFPQTIDEVLTCDDNEVRVIYQGQLQAGQNLRALIPFPDMPLNGRVTLRATLCFSSQTDPEHAVNYTRAGLSVTLRPKRSSKKTMPFFSAAKMYTPELEARMDDQKWETTLKHEHRFNVDTLDDPIFDITYGARLEGQSVDNDALPPLPYAMVITVSAEDTPGVYNNIRQRYQTLQPVSVRQEVRIKNGTGKT</sequence>
<dbReference type="InterPro" id="IPR036852">
    <property type="entry name" value="Peptidase_S8/S53_dom_sf"/>
</dbReference>
<protein>
    <submittedName>
        <fullName evidence="2">S8 family serine peptidase</fullName>
    </submittedName>
</protein>
<gene>
    <name evidence="2" type="ORF">GJ700_02940</name>
</gene>
<dbReference type="Gene3D" id="3.40.50.200">
    <property type="entry name" value="Peptidase S8/S53 domain"/>
    <property type="match status" value="1"/>
</dbReference>
<evidence type="ECO:0000259" key="1">
    <source>
        <dbReference type="Pfam" id="PF00082"/>
    </source>
</evidence>
<evidence type="ECO:0000313" key="3">
    <source>
        <dbReference type="Proteomes" id="UP000446768"/>
    </source>
</evidence>
<organism evidence="2 3">
    <name type="scientific">Pseudoduganella rivuli</name>
    <dbReference type="NCBI Taxonomy" id="2666085"/>
    <lineage>
        <taxon>Bacteria</taxon>
        <taxon>Pseudomonadati</taxon>
        <taxon>Pseudomonadota</taxon>
        <taxon>Betaproteobacteria</taxon>
        <taxon>Burkholderiales</taxon>
        <taxon>Oxalobacteraceae</taxon>
        <taxon>Telluria group</taxon>
        <taxon>Pseudoduganella</taxon>
    </lineage>
</organism>
<proteinExistence type="predicted"/>
<dbReference type="SUPFAM" id="SSF52743">
    <property type="entry name" value="Subtilisin-like"/>
    <property type="match status" value="1"/>
</dbReference>
<comment type="caution">
    <text evidence="2">The sequence shown here is derived from an EMBL/GenBank/DDBJ whole genome shotgun (WGS) entry which is preliminary data.</text>
</comment>
<evidence type="ECO:0000313" key="2">
    <source>
        <dbReference type="EMBL" id="MRV70674.1"/>
    </source>
</evidence>
<keyword evidence="3" id="KW-1185">Reference proteome</keyword>
<dbReference type="RefSeq" id="WP_154371171.1">
    <property type="nucleotide sequence ID" value="NZ_WKJJ01000002.1"/>
</dbReference>
<reference evidence="2 3" key="1">
    <citation type="submission" date="2019-11" db="EMBL/GenBank/DDBJ databases">
        <title>Novel species isolated from a subtropical stream in China.</title>
        <authorList>
            <person name="Lu H."/>
        </authorList>
    </citation>
    <scope>NUCLEOTIDE SEQUENCE [LARGE SCALE GENOMIC DNA]</scope>
    <source>
        <strain evidence="2 3">FT92W</strain>
    </source>
</reference>
<name>A0A7X2IIU9_9BURK</name>
<dbReference type="CDD" id="cd04847">
    <property type="entry name" value="Peptidases_S8_Subtilisin_like_2"/>
    <property type="match status" value="1"/>
</dbReference>
<accession>A0A7X2IIU9</accession>
<feature type="domain" description="Peptidase S8/S53" evidence="1">
    <location>
        <begin position="275"/>
        <end position="545"/>
    </location>
</feature>
<dbReference type="GO" id="GO:0006508">
    <property type="term" value="P:proteolysis"/>
    <property type="evidence" value="ECO:0007669"/>
    <property type="project" value="InterPro"/>
</dbReference>
<dbReference type="AlphaFoldDB" id="A0A7X2IIU9"/>
<dbReference type="InterPro" id="IPR034074">
    <property type="entry name" value="Y4bN_pept_dom"/>
</dbReference>